<organism evidence="1 2">
    <name type="scientific">Gymnopus androsaceus JB14</name>
    <dbReference type="NCBI Taxonomy" id="1447944"/>
    <lineage>
        <taxon>Eukaryota</taxon>
        <taxon>Fungi</taxon>
        <taxon>Dikarya</taxon>
        <taxon>Basidiomycota</taxon>
        <taxon>Agaricomycotina</taxon>
        <taxon>Agaricomycetes</taxon>
        <taxon>Agaricomycetidae</taxon>
        <taxon>Agaricales</taxon>
        <taxon>Marasmiineae</taxon>
        <taxon>Omphalotaceae</taxon>
        <taxon>Gymnopus</taxon>
    </lineage>
</organism>
<dbReference type="AlphaFoldDB" id="A0A6A4IAM0"/>
<evidence type="ECO:0000313" key="1">
    <source>
        <dbReference type="EMBL" id="KAE9406853.1"/>
    </source>
</evidence>
<reference evidence="1" key="1">
    <citation type="journal article" date="2019" name="Environ. Microbiol.">
        <title>Fungal ecological strategies reflected in gene transcription - a case study of two litter decomposers.</title>
        <authorList>
            <person name="Barbi F."/>
            <person name="Kohler A."/>
            <person name="Barry K."/>
            <person name="Baskaran P."/>
            <person name="Daum C."/>
            <person name="Fauchery L."/>
            <person name="Ihrmark K."/>
            <person name="Kuo A."/>
            <person name="LaButti K."/>
            <person name="Lipzen A."/>
            <person name="Morin E."/>
            <person name="Grigoriev I.V."/>
            <person name="Henrissat B."/>
            <person name="Lindahl B."/>
            <person name="Martin F."/>
        </authorList>
    </citation>
    <scope>NUCLEOTIDE SEQUENCE</scope>
    <source>
        <strain evidence="1">JB14</strain>
    </source>
</reference>
<keyword evidence="2" id="KW-1185">Reference proteome</keyword>
<dbReference type="Proteomes" id="UP000799118">
    <property type="component" value="Unassembled WGS sequence"/>
</dbReference>
<proteinExistence type="predicted"/>
<evidence type="ECO:0000313" key="2">
    <source>
        <dbReference type="Proteomes" id="UP000799118"/>
    </source>
</evidence>
<dbReference type="EMBL" id="ML769399">
    <property type="protein sequence ID" value="KAE9406853.1"/>
    <property type="molecule type" value="Genomic_DNA"/>
</dbReference>
<sequence>MSLLVNGKSFELLPVQRNLKMGKRCFFEDYPTLFRHQRKIFRQALKFFLPAFFRSFKKFHAERYSAIKVKQFIRLFSKRHCACGKEPFDGIFFFGSSKKWFCRIVTSYLEIQVSSLEGF</sequence>
<name>A0A6A4IAM0_9AGAR</name>
<accession>A0A6A4IAM0</accession>
<protein>
    <submittedName>
        <fullName evidence="1">Uncharacterized protein</fullName>
    </submittedName>
</protein>
<gene>
    <name evidence="1" type="ORF">BT96DRAFT_190784</name>
</gene>